<proteinExistence type="predicted"/>
<name>A0A9N9M9I7_9CUCU</name>
<evidence type="ECO:0000313" key="4">
    <source>
        <dbReference type="Proteomes" id="UP001152799"/>
    </source>
</evidence>
<reference evidence="3" key="1">
    <citation type="submission" date="2022-01" db="EMBL/GenBank/DDBJ databases">
        <authorList>
            <person name="King R."/>
        </authorList>
    </citation>
    <scope>NUCLEOTIDE SEQUENCE</scope>
</reference>
<keyword evidence="4" id="KW-1185">Reference proteome</keyword>
<keyword evidence="2" id="KW-0472">Membrane</keyword>
<feature type="compositionally biased region" description="Basic and acidic residues" evidence="1">
    <location>
        <begin position="169"/>
        <end position="180"/>
    </location>
</feature>
<dbReference type="Gene3D" id="1.10.287.70">
    <property type="match status" value="1"/>
</dbReference>
<evidence type="ECO:0000313" key="3">
    <source>
        <dbReference type="EMBL" id="CAG9760165.1"/>
    </source>
</evidence>
<feature type="region of interest" description="Disordered" evidence="1">
    <location>
        <begin position="132"/>
        <end position="259"/>
    </location>
</feature>
<feature type="compositionally biased region" description="Basic and acidic residues" evidence="1">
    <location>
        <begin position="220"/>
        <end position="243"/>
    </location>
</feature>
<feature type="compositionally biased region" description="Pro residues" evidence="1">
    <location>
        <begin position="8"/>
        <end position="19"/>
    </location>
</feature>
<feature type="region of interest" description="Disordered" evidence="1">
    <location>
        <begin position="1"/>
        <end position="22"/>
    </location>
</feature>
<accession>A0A9N9M9I7</accession>
<dbReference type="Proteomes" id="UP001152799">
    <property type="component" value="Chromosome 1"/>
</dbReference>
<feature type="compositionally biased region" description="Basic and acidic residues" evidence="1">
    <location>
        <begin position="132"/>
        <end position="157"/>
    </location>
</feature>
<evidence type="ECO:0000256" key="1">
    <source>
        <dbReference type="SAM" id="MobiDB-lite"/>
    </source>
</evidence>
<dbReference type="OrthoDB" id="297496at2759"/>
<dbReference type="EMBL" id="OU892277">
    <property type="protein sequence ID" value="CAG9760165.1"/>
    <property type="molecule type" value="Genomic_DNA"/>
</dbReference>
<gene>
    <name evidence="3" type="ORF">CEUTPL_LOCUS901</name>
</gene>
<protein>
    <submittedName>
        <fullName evidence="3">Uncharacterized protein</fullName>
    </submittedName>
</protein>
<keyword evidence="2" id="KW-0812">Transmembrane</keyword>
<organism evidence="3 4">
    <name type="scientific">Ceutorhynchus assimilis</name>
    <name type="common">cabbage seed weevil</name>
    <dbReference type="NCBI Taxonomy" id="467358"/>
    <lineage>
        <taxon>Eukaryota</taxon>
        <taxon>Metazoa</taxon>
        <taxon>Ecdysozoa</taxon>
        <taxon>Arthropoda</taxon>
        <taxon>Hexapoda</taxon>
        <taxon>Insecta</taxon>
        <taxon>Pterygota</taxon>
        <taxon>Neoptera</taxon>
        <taxon>Endopterygota</taxon>
        <taxon>Coleoptera</taxon>
        <taxon>Polyphaga</taxon>
        <taxon>Cucujiformia</taxon>
        <taxon>Curculionidae</taxon>
        <taxon>Ceutorhynchinae</taxon>
        <taxon>Ceutorhynchus</taxon>
    </lineage>
</organism>
<sequence length="277" mass="30654">MESNNSVPAPPDVTPPLPSIPSVEKKVGFARPTLIIPPPRTSQNSPRVFLNVPEDGPKRKPSLMFDHINQLRDLGLSTAKTSLGASERCAYWLYSKVKALSKKWFTHCFLTIVLLIYTVGGALSFKAIEENKKEETGEVQGESKDAKGSKENIEKETNVVNDDSNSTGNEKKNTEDKKIEAGGNNAAFQEEKNKETEELKDKQNNEIGETADEATVGKINENKKVETTEEKTENAKKKVEQHNSTENGEVLPLPNASKDDGEVCIEKVDEKRNLLCD</sequence>
<feature type="compositionally biased region" description="Basic and acidic residues" evidence="1">
    <location>
        <begin position="189"/>
        <end position="204"/>
    </location>
</feature>
<evidence type="ECO:0000256" key="2">
    <source>
        <dbReference type="SAM" id="Phobius"/>
    </source>
</evidence>
<keyword evidence="2" id="KW-1133">Transmembrane helix</keyword>
<feature type="compositionally biased region" description="Polar residues" evidence="1">
    <location>
        <begin position="158"/>
        <end position="168"/>
    </location>
</feature>
<dbReference type="AlphaFoldDB" id="A0A9N9M9I7"/>
<feature type="transmembrane region" description="Helical" evidence="2">
    <location>
        <begin position="104"/>
        <end position="125"/>
    </location>
</feature>